<proteinExistence type="predicted"/>
<organism evidence="1">
    <name type="scientific">Asparagus officinalis</name>
    <name type="common">Garden asparagus</name>
    <dbReference type="NCBI Taxonomy" id="4686"/>
    <lineage>
        <taxon>Eukaryota</taxon>
        <taxon>Viridiplantae</taxon>
        <taxon>Streptophyta</taxon>
        <taxon>Embryophyta</taxon>
        <taxon>Tracheophyta</taxon>
        <taxon>Spermatophyta</taxon>
        <taxon>Magnoliopsida</taxon>
        <taxon>Liliopsida</taxon>
        <taxon>Asparagales</taxon>
        <taxon>Asparagaceae</taxon>
        <taxon>Asparagoideae</taxon>
        <taxon>Asparagus</taxon>
    </lineage>
</organism>
<reference evidence="1" key="1">
    <citation type="submission" date="2006-03" db="EMBL/GenBank/DDBJ databases">
        <title>Comparative Sequence and Genetic Analyses of Asparagus BACs Reveal No Microsynteny with Onion or Rice.</title>
        <authorList>
            <person name="Jernej J."/>
            <person name="Telgmann A."/>
            <person name="Jung C."/>
            <person name="Cheung F."/>
            <person name="Havey M.J."/>
            <person name="Town C.D."/>
        </authorList>
    </citation>
    <scope>NUCLEOTIDE SEQUENCE</scope>
</reference>
<accession>Q2AA28</accession>
<sequence>MATIVGETVSSTEMVVGQFDEVVVETTVESLIIEFDQAKYKEYLSTSSSNGNASRKCHRVVRVTRPQVAEASMPEDSTRAMAGGSISPKLVNAKQNTKSTERKTARWAFARSEAQAFASYDGLNYYSGLKNAKWGYNPLNAGDFTKTGEPPRQGELHSSYSVSRFGELSTSGEPGYLGEPTNSDGLHFLGHISDSSRLPKLGEFARAGEPMKIGEPHRVRLTYKHHMRTNLNNKGKTAGKFVGIRHPAVSPSILKKVHSNLSHTLTCQTRLTLRDVTRNPWEISGIILPANAPCTRRILNATARGLSKQYLPTASV</sequence>
<protein>
    <submittedName>
        <fullName evidence="1">Uncharacterized protein</fullName>
    </submittedName>
</protein>
<dbReference type="EMBL" id="AC183436">
    <property type="protein sequence ID" value="ABD63191.1"/>
    <property type="molecule type" value="Genomic_DNA"/>
</dbReference>
<name>Q2AA28_ASPOF</name>
<dbReference type="AlphaFoldDB" id="Q2AA28"/>
<gene>
    <name evidence="1" type="ORF">20.t00043</name>
</gene>
<evidence type="ECO:0000313" key="1">
    <source>
        <dbReference type="EMBL" id="ABD63191.1"/>
    </source>
</evidence>